<dbReference type="GO" id="GO:0003677">
    <property type="term" value="F:DNA binding"/>
    <property type="evidence" value="ECO:0007669"/>
    <property type="project" value="InterPro"/>
</dbReference>
<evidence type="ECO:0000313" key="2">
    <source>
        <dbReference type="EMBL" id="OBX78462.1"/>
    </source>
</evidence>
<comment type="caution">
    <text evidence="2">The sequence shown here is derived from an EMBL/GenBank/DDBJ whole genome shotgun (WGS) entry which is preliminary data.</text>
</comment>
<dbReference type="InterPro" id="IPR002559">
    <property type="entry name" value="Transposase_11"/>
</dbReference>
<dbReference type="Proteomes" id="UP000092508">
    <property type="component" value="Unassembled WGS sequence"/>
</dbReference>
<dbReference type="STRING" id="34059.A9308_06165"/>
<dbReference type="AlphaFoldDB" id="A0A1B8QCE5"/>
<protein>
    <submittedName>
        <fullName evidence="2">Transposase</fullName>
    </submittedName>
</protein>
<evidence type="ECO:0000259" key="1">
    <source>
        <dbReference type="Pfam" id="PF01609"/>
    </source>
</evidence>
<evidence type="ECO:0000313" key="3">
    <source>
        <dbReference type="Proteomes" id="UP000092508"/>
    </source>
</evidence>
<feature type="domain" description="Transposase IS4-like" evidence="1">
    <location>
        <begin position="73"/>
        <end position="304"/>
    </location>
</feature>
<reference evidence="2 3" key="1">
    <citation type="submission" date="2016-06" db="EMBL/GenBank/DDBJ databases">
        <title>Draft genome of Moraxella atlantae CCUG 66109.</title>
        <authorList>
            <person name="Salva-Serra F."/>
            <person name="Engstrom-Jakobsson H."/>
            <person name="Thorell K."/>
            <person name="Gonzales-Siles L."/>
            <person name="Karlsson R."/>
            <person name="Boulund F."/>
            <person name="Engstrand L."/>
            <person name="Kristiansson E."/>
            <person name="Moore E."/>
        </authorList>
    </citation>
    <scope>NUCLEOTIDE SEQUENCE [LARGE SCALE GENOMIC DNA]</scope>
    <source>
        <strain evidence="2 3">CCUG 66109</strain>
    </source>
</reference>
<dbReference type="Pfam" id="PF01609">
    <property type="entry name" value="DDE_Tnp_1"/>
    <property type="match status" value="1"/>
</dbReference>
<dbReference type="InterPro" id="IPR012337">
    <property type="entry name" value="RNaseH-like_sf"/>
</dbReference>
<dbReference type="GO" id="GO:0004803">
    <property type="term" value="F:transposase activity"/>
    <property type="evidence" value="ECO:0007669"/>
    <property type="project" value="InterPro"/>
</dbReference>
<dbReference type="GO" id="GO:0006313">
    <property type="term" value="P:DNA transposition"/>
    <property type="evidence" value="ECO:0007669"/>
    <property type="project" value="InterPro"/>
</dbReference>
<sequence length="349" mass="40809">MIRQLTRPSTAHCTLGHYIGMLISEPKQPTCTRLAQSMEIGHDSINNFLGRENFEPRDLYEQTKGHINLTGGIISIDDTVLDKPYSTKTDLIGYYYSGKHHKAVQGINLITLYYTDLTGNSQPINYRLYDPKDNLTKNDYFQKMLDEVLAWGLIPSYITGDSWYSSKENLKHIKHAELGFMFAIKANRTVSIKQGEWLQVQQIDHVPKTGLEVWLKDFGFVTLYRHHFKDQVRHYVKFEPKPKDNEPNTPIPNFMPLEFDYLHDCHWQIETYHRTIKQCCSIEKFQLRRERKIRNHVFSALMAFVYLKQQLSLGFSSVYAWVSHLFTPVVAQMSRQVADDLFYLNPKFG</sequence>
<organism evidence="2 3">
    <name type="scientific">Faucicola atlantae</name>
    <dbReference type="NCBI Taxonomy" id="34059"/>
    <lineage>
        <taxon>Bacteria</taxon>
        <taxon>Pseudomonadati</taxon>
        <taxon>Pseudomonadota</taxon>
        <taxon>Gammaproteobacteria</taxon>
        <taxon>Moraxellales</taxon>
        <taxon>Moraxellaceae</taxon>
        <taxon>Faucicola</taxon>
    </lineage>
</organism>
<accession>A0A1B8QCE5</accession>
<name>A0A1B8QCE5_9GAMM</name>
<dbReference type="RefSeq" id="WP_067236447.1">
    <property type="nucleotide sequence ID" value="NZ_LZMZ01000016.1"/>
</dbReference>
<proteinExistence type="predicted"/>
<dbReference type="SUPFAM" id="SSF53098">
    <property type="entry name" value="Ribonuclease H-like"/>
    <property type="match status" value="1"/>
</dbReference>
<dbReference type="OrthoDB" id="5568110at2"/>
<dbReference type="EMBL" id="LZMZ01000016">
    <property type="protein sequence ID" value="OBX78462.1"/>
    <property type="molecule type" value="Genomic_DNA"/>
</dbReference>
<gene>
    <name evidence="2" type="ORF">A9308_06165</name>
</gene>